<dbReference type="SUPFAM" id="SSF46689">
    <property type="entry name" value="Homeodomain-like"/>
    <property type="match status" value="1"/>
</dbReference>
<sequence length="654" mass="73288">MASGRDSSSSDEQETSLYTSDGDKRIYHRHSNHQIQKLEAYFKECPHPDDLQQRKLGEELKLKQKQIKFWFQNKRTQAKVKSFVVQDEKADNASLRTENMKIRRENEAMQEALNTVTCPPCGGPHPGQVDRKLYFQNLRAHNAYLREETEGHPKPIVNALAYLHGPSLHASTSNNPHVIYGTSSNHLVEPPSLLRELYLREHINIAQPPQPRQLQCSPPLSNMEKVMMTEAMVAAVTEVITLIQTEEPMWIKSSIDCRLVIDQENYEKKFTKNSHFKILSARIESSKEVAVIPLDAKNLVNMLLDAEKWANLFSTIVSKAKTIHVLESSKLMYEQLHILSPLLPPREFMILRCCQQLEEDLWVIADVSYHQVAFEFEFGTPACYKRPSGFLIQAMPNGHSKVSFLLLFVKTINGRRRVMDLGERMLKNFAWILNMPEKSEFSQQSATNSSGVNISVRVNKEAGQPPGLIVCACSSLCLPLAPLQVYNFLKNLEVRHQWDVLCHASPVTEVARFVTGANNKNCVNILQPSSAAESGDLMIIQDSFIDALGGMVVYAPVDRSTAHAAVSGNVNPSGIPILPSGFVISRDGRPSATAELDGGRDNCKTLLTVAFQILVTGPTISEELQMDKWTTTVDTLISSTITRVKAMLNCHDGQ</sequence>
<keyword evidence="4 11" id="KW-0175">Coiled coil</keyword>
<dbReference type="SMART" id="SM00234">
    <property type="entry name" value="START"/>
    <property type="match status" value="1"/>
</dbReference>
<dbReference type="Gene3D" id="3.30.530.20">
    <property type="match status" value="1"/>
</dbReference>
<comment type="subcellular location">
    <subcellularLocation>
        <location evidence="1 9 10">Nucleus</location>
    </subcellularLocation>
</comment>
<dbReference type="InterPro" id="IPR002913">
    <property type="entry name" value="START_lipid-bd_dom"/>
</dbReference>
<dbReference type="PROSITE" id="PS50848">
    <property type="entry name" value="START"/>
    <property type="match status" value="1"/>
</dbReference>
<evidence type="ECO:0000256" key="6">
    <source>
        <dbReference type="ARBA" id="ARBA00023155"/>
    </source>
</evidence>
<dbReference type="InterPro" id="IPR009057">
    <property type="entry name" value="Homeodomain-like_sf"/>
</dbReference>
<keyword evidence="7" id="KW-0804">Transcription</keyword>
<evidence type="ECO:0000256" key="9">
    <source>
        <dbReference type="PROSITE-ProRule" id="PRU00108"/>
    </source>
</evidence>
<feature type="DNA-binding region" description="Homeobox" evidence="9">
    <location>
        <begin position="23"/>
        <end position="82"/>
    </location>
</feature>
<feature type="coiled-coil region" evidence="11">
    <location>
        <begin position="85"/>
        <end position="112"/>
    </location>
</feature>
<organism evidence="15 16">
    <name type="scientific">Brassica cretica</name>
    <name type="common">Mustard</name>
    <dbReference type="NCBI Taxonomy" id="69181"/>
    <lineage>
        <taxon>Eukaryota</taxon>
        <taxon>Viridiplantae</taxon>
        <taxon>Streptophyta</taxon>
        <taxon>Embryophyta</taxon>
        <taxon>Tracheophyta</taxon>
        <taxon>Spermatophyta</taxon>
        <taxon>Magnoliopsida</taxon>
        <taxon>eudicotyledons</taxon>
        <taxon>Gunneridae</taxon>
        <taxon>Pentapetalae</taxon>
        <taxon>rosids</taxon>
        <taxon>malvids</taxon>
        <taxon>Brassicales</taxon>
        <taxon>Brassicaceae</taxon>
        <taxon>Brassiceae</taxon>
        <taxon>Brassica</taxon>
    </lineage>
</organism>
<dbReference type="CDD" id="cd08875">
    <property type="entry name" value="START_ArGLABRA2_like"/>
    <property type="match status" value="1"/>
</dbReference>
<name>A0ABQ7AXX1_BRACR</name>
<evidence type="ECO:0000256" key="2">
    <source>
        <dbReference type="ARBA" id="ARBA00006789"/>
    </source>
</evidence>
<feature type="domain" description="Homeobox" evidence="13">
    <location>
        <begin position="21"/>
        <end position="81"/>
    </location>
</feature>
<dbReference type="SMART" id="SM00389">
    <property type="entry name" value="HOX"/>
    <property type="match status" value="1"/>
</dbReference>
<feature type="region of interest" description="Disordered" evidence="12">
    <location>
        <begin position="1"/>
        <end position="24"/>
    </location>
</feature>
<evidence type="ECO:0008006" key="17">
    <source>
        <dbReference type="Google" id="ProtNLM"/>
    </source>
</evidence>
<evidence type="ECO:0000256" key="3">
    <source>
        <dbReference type="ARBA" id="ARBA00023015"/>
    </source>
</evidence>
<comment type="similarity">
    <text evidence="2">Belongs to the HD-ZIP homeobox family. Class IV subfamily.</text>
</comment>
<dbReference type="PANTHER" id="PTHR45654:SF58">
    <property type="entry name" value="HOMEOBOX DOMAIN-CONTAINING PROTEIN"/>
    <property type="match status" value="1"/>
</dbReference>
<keyword evidence="5 9" id="KW-0238">DNA-binding</keyword>
<evidence type="ECO:0000256" key="7">
    <source>
        <dbReference type="ARBA" id="ARBA00023163"/>
    </source>
</evidence>
<dbReference type="Pfam" id="PF25797">
    <property type="entry name" value="PDF2_C"/>
    <property type="match status" value="1"/>
</dbReference>
<dbReference type="SUPFAM" id="SSF55961">
    <property type="entry name" value="Bet v1-like"/>
    <property type="match status" value="2"/>
</dbReference>
<evidence type="ECO:0000256" key="1">
    <source>
        <dbReference type="ARBA" id="ARBA00004123"/>
    </source>
</evidence>
<evidence type="ECO:0000256" key="12">
    <source>
        <dbReference type="SAM" id="MobiDB-lite"/>
    </source>
</evidence>
<keyword evidence="3" id="KW-0805">Transcription regulation</keyword>
<dbReference type="InterPro" id="IPR001356">
    <property type="entry name" value="HD"/>
</dbReference>
<evidence type="ECO:0000259" key="14">
    <source>
        <dbReference type="PROSITE" id="PS50848"/>
    </source>
</evidence>
<dbReference type="InterPro" id="IPR023393">
    <property type="entry name" value="START-like_dom_sf"/>
</dbReference>
<feature type="domain" description="START" evidence="14">
    <location>
        <begin position="221"/>
        <end position="405"/>
    </location>
</feature>
<protein>
    <recommendedName>
        <fullName evidence="17">Homeobox domain-containing protein</fullName>
    </recommendedName>
</protein>
<evidence type="ECO:0000256" key="5">
    <source>
        <dbReference type="ARBA" id="ARBA00023125"/>
    </source>
</evidence>
<evidence type="ECO:0000256" key="4">
    <source>
        <dbReference type="ARBA" id="ARBA00023054"/>
    </source>
</evidence>
<dbReference type="PROSITE" id="PS50071">
    <property type="entry name" value="HOMEOBOX_2"/>
    <property type="match status" value="1"/>
</dbReference>
<gene>
    <name evidence="15" type="ORF">DY000_02061411</name>
</gene>
<evidence type="ECO:0000313" key="15">
    <source>
        <dbReference type="EMBL" id="KAF3518931.1"/>
    </source>
</evidence>
<keyword evidence="8 9" id="KW-0539">Nucleus</keyword>
<keyword evidence="16" id="KW-1185">Reference proteome</keyword>
<comment type="caution">
    <text evidence="15">The sequence shown here is derived from an EMBL/GenBank/DDBJ whole genome shotgun (WGS) entry which is preliminary data.</text>
</comment>
<dbReference type="PANTHER" id="PTHR45654">
    <property type="entry name" value="HOMEOBOX-LEUCINE ZIPPER PROTEIN MERISTEM L1"/>
    <property type="match status" value="1"/>
</dbReference>
<dbReference type="Proteomes" id="UP000266723">
    <property type="component" value="Unassembled WGS sequence"/>
</dbReference>
<evidence type="ECO:0000313" key="16">
    <source>
        <dbReference type="Proteomes" id="UP000266723"/>
    </source>
</evidence>
<keyword evidence="6 9" id="KW-0371">Homeobox</keyword>
<accession>A0ABQ7AXX1</accession>
<proteinExistence type="inferred from homology"/>
<evidence type="ECO:0000259" key="13">
    <source>
        <dbReference type="PROSITE" id="PS50071"/>
    </source>
</evidence>
<evidence type="ECO:0000256" key="11">
    <source>
        <dbReference type="SAM" id="Coils"/>
    </source>
</evidence>
<dbReference type="Pfam" id="PF00046">
    <property type="entry name" value="Homeodomain"/>
    <property type="match status" value="1"/>
</dbReference>
<evidence type="ECO:0000256" key="10">
    <source>
        <dbReference type="RuleBase" id="RU000682"/>
    </source>
</evidence>
<dbReference type="Gene3D" id="1.10.10.60">
    <property type="entry name" value="Homeodomain-like"/>
    <property type="match status" value="1"/>
</dbReference>
<dbReference type="CDD" id="cd00086">
    <property type="entry name" value="homeodomain"/>
    <property type="match status" value="1"/>
</dbReference>
<dbReference type="InterPro" id="IPR057993">
    <property type="entry name" value="HD-Zip_IV_C"/>
</dbReference>
<dbReference type="Pfam" id="PF01852">
    <property type="entry name" value="START"/>
    <property type="match status" value="1"/>
</dbReference>
<evidence type="ECO:0000256" key="8">
    <source>
        <dbReference type="ARBA" id="ARBA00023242"/>
    </source>
</evidence>
<dbReference type="EMBL" id="QGKV02001556">
    <property type="protein sequence ID" value="KAF3518931.1"/>
    <property type="molecule type" value="Genomic_DNA"/>
</dbReference>
<reference evidence="15 16" key="1">
    <citation type="journal article" date="2020" name="BMC Genomics">
        <title>Intraspecific diversification of the crop wild relative Brassica cretica Lam. using demographic model selection.</title>
        <authorList>
            <person name="Kioukis A."/>
            <person name="Michalopoulou V.A."/>
            <person name="Briers L."/>
            <person name="Pirintsos S."/>
            <person name="Studholme D.J."/>
            <person name="Pavlidis P."/>
            <person name="Sarris P.F."/>
        </authorList>
    </citation>
    <scope>NUCLEOTIDE SEQUENCE [LARGE SCALE GENOMIC DNA]</scope>
    <source>
        <strain evidence="16">cv. PFS-1207/04</strain>
    </source>
</reference>
<dbReference type="InterPro" id="IPR042160">
    <property type="entry name" value="HD-Zip_IV"/>
</dbReference>